<feature type="transmembrane region" description="Helical" evidence="1">
    <location>
        <begin position="12"/>
        <end position="32"/>
    </location>
</feature>
<gene>
    <name evidence="2" type="ORF">LTR97_008730</name>
</gene>
<evidence type="ECO:0000313" key="2">
    <source>
        <dbReference type="EMBL" id="KAK5695224.1"/>
    </source>
</evidence>
<keyword evidence="1" id="KW-0472">Membrane</keyword>
<accession>A0AAN8A1G8</accession>
<dbReference type="Gene3D" id="3.40.50.11350">
    <property type="match status" value="1"/>
</dbReference>
<name>A0AAN8A1G8_9PEZI</name>
<evidence type="ECO:0000256" key="1">
    <source>
        <dbReference type="SAM" id="Phobius"/>
    </source>
</evidence>
<evidence type="ECO:0008006" key="4">
    <source>
        <dbReference type="Google" id="ProtNLM"/>
    </source>
</evidence>
<dbReference type="EMBL" id="JAVRQU010000014">
    <property type="protein sequence ID" value="KAK5695224.1"/>
    <property type="molecule type" value="Genomic_DNA"/>
</dbReference>
<protein>
    <recommendedName>
        <fullName evidence="4">Alternative oxidase</fullName>
    </recommendedName>
</protein>
<dbReference type="AlphaFoldDB" id="A0AAN8A1G8"/>
<sequence length="448" mass="49997">MFVQRLAERSSAFYASVVALTLLPIYLVSYQYRLYHPYGATGTTAPLTLSFANFQEAWLSVQTIPFEASAVADYCSRTEWHPNLVFNLAEGAAEDVADLRSNILDFLFYAIEAGASVVLPSIAGAPTQHNSSDIVADASAFGTMFDQDWFFASMAEACPQMAIYTPEEDHKMADALPGVYVPSSRRMDMDLGRTKKAYLENLHAWLKEKPQFQPDQLTLVNVERTRWQADTRNLPQRLRRNLGQVLRTATDSRRLAAFAVQELASRFATHIDPRMVVPKNAFYGAQLHTLSGQASQPYSKFSAQADAYLAEAIKHKLKIIYVASDNASELALFKIRAATHPLPLIAVSKFDLLTADDLEALKQMTTTQQALMDFEVMKRSSMFGGAVKSSLSYSIALARNQWLADQGKMNDPWFAVHENVGVAFDDGISRILGRDEVLEQQIPRGMWP</sequence>
<comment type="caution">
    <text evidence="2">The sequence shown here is derived from an EMBL/GenBank/DDBJ whole genome shotgun (WGS) entry which is preliminary data.</text>
</comment>
<proteinExistence type="predicted"/>
<dbReference type="Proteomes" id="UP001310594">
    <property type="component" value="Unassembled WGS sequence"/>
</dbReference>
<keyword evidence="1" id="KW-0812">Transmembrane</keyword>
<keyword evidence="1" id="KW-1133">Transmembrane helix</keyword>
<evidence type="ECO:0000313" key="3">
    <source>
        <dbReference type="Proteomes" id="UP001310594"/>
    </source>
</evidence>
<organism evidence="2 3">
    <name type="scientific">Elasticomyces elasticus</name>
    <dbReference type="NCBI Taxonomy" id="574655"/>
    <lineage>
        <taxon>Eukaryota</taxon>
        <taxon>Fungi</taxon>
        <taxon>Dikarya</taxon>
        <taxon>Ascomycota</taxon>
        <taxon>Pezizomycotina</taxon>
        <taxon>Dothideomycetes</taxon>
        <taxon>Dothideomycetidae</taxon>
        <taxon>Mycosphaerellales</taxon>
        <taxon>Teratosphaeriaceae</taxon>
        <taxon>Elasticomyces</taxon>
    </lineage>
</organism>
<reference evidence="2" key="1">
    <citation type="submission" date="2023-08" db="EMBL/GenBank/DDBJ databases">
        <title>Black Yeasts Isolated from many extreme environments.</title>
        <authorList>
            <person name="Coleine C."/>
            <person name="Stajich J.E."/>
            <person name="Selbmann L."/>
        </authorList>
    </citation>
    <scope>NUCLEOTIDE SEQUENCE</scope>
    <source>
        <strain evidence="2">CCFEE 5810</strain>
    </source>
</reference>